<dbReference type="Gene3D" id="1.10.10.1450">
    <property type="match status" value="1"/>
</dbReference>
<dbReference type="EMBL" id="GALX01001066">
    <property type="protein sequence ID" value="JAB67400.1"/>
    <property type="molecule type" value="Transcribed_RNA"/>
</dbReference>
<dbReference type="AlphaFoldDB" id="V5GBA7"/>
<protein>
    <submittedName>
        <fullName evidence="2">Uncharacterized protein</fullName>
    </submittedName>
</protein>
<feature type="compositionally biased region" description="Basic and acidic residues" evidence="1">
    <location>
        <begin position="51"/>
        <end position="63"/>
    </location>
</feature>
<evidence type="ECO:0000256" key="1">
    <source>
        <dbReference type="SAM" id="MobiDB-lite"/>
    </source>
</evidence>
<evidence type="ECO:0000313" key="2">
    <source>
        <dbReference type="EMBL" id="JAB67400.1"/>
    </source>
</evidence>
<feature type="region of interest" description="Disordered" evidence="1">
    <location>
        <begin position="51"/>
        <end position="95"/>
    </location>
</feature>
<name>V5GBA7_ANOGL</name>
<sequence>MDLNEFRVLIKHCFLMGKNTVQAQQWLEKRYPDSTPSKTTICRWYADFKSEKTSTHEEEESHLSSRQRSMPQVNQNDDQIQRIGLPTASPSSVLAGSGPQRLLALCGSQKDAPGKKIWLE</sequence>
<reference evidence="2" key="1">
    <citation type="submission" date="2013-07" db="EMBL/GenBank/DDBJ databases">
        <title>Midgut Transcriptome Profiling of Anoplphora glabripennis, a Lignocellulose Degrading, Wood-Boring Cerambycid.</title>
        <authorList>
            <person name="Scully E.D."/>
            <person name="Hoover K."/>
            <person name="Carlson J.E."/>
            <person name="Tien M."/>
            <person name="Geib S.M."/>
        </authorList>
    </citation>
    <scope>NUCLEOTIDE SEQUENCE</scope>
</reference>
<accession>V5GBA7</accession>
<feature type="compositionally biased region" description="Polar residues" evidence="1">
    <location>
        <begin position="66"/>
        <end position="78"/>
    </location>
</feature>
<proteinExistence type="predicted"/>
<organism evidence="2">
    <name type="scientific">Anoplophora glabripennis</name>
    <name type="common">Asian longhorn beetle</name>
    <name type="synonym">Anoplophora nobilis</name>
    <dbReference type="NCBI Taxonomy" id="217634"/>
    <lineage>
        <taxon>Eukaryota</taxon>
        <taxon>Metazoa</taxon>
        <taxon>Ecdysozoa</taxon>
        <taxon>Arthropoda</taxon>
        <taxon>Hexapoda</taxon>
        <taxon>Insecta</taxon>
        <taxon>Pterygota</taxon>
        <taxon>Neoptera</taxon>
        <taxon>Endopterygota</taxon>
        <taxon>Coleoptera</taxon>
        <taxon>Polyphaga</taxon>
        <taxon>Cucujiformia</taxon>
        <taxon>Chrysomeloidea</taxon>
        <taxon>Cerambycidae</taxon>
        <taxon>Lamiinae</taxon>
        <taxon>Lamiini</taxon>
        <taxon>Anoplophora</taxon>
    </lineage>
</organism>